<gene>
    <name evidence="1" type="ORF">FM042_06970</name>
</gene>
<dbReference type="OrthoDB" id="9004810at2"/>
<keyword evidence="1" id="KW-0067">ATP-binding</keyword>
<protein>
    <submittedName>
        <fullName evidence="1">ATP-binding protein</fullName>
    </submittedName>
</protein>
<dbReference type="Proteomes" id="UP000320359">
    <property type="component" value="Unassembled WGS sequence"/>
</dbReference>
<name>A0A552X0Y7_9GAMM</name>
<keyword evidence="2" id="KW-1185">Reference proteome</keyword>
<reference evidence="1 2" key="1">
    <citation type="submission" date="2019-07" db="EMBL/GenBank/DDBJ databases">
        <authorList>
            <person name="Yang M."/>
            <person name="Zhao D."/>
            <person name="Xiang H."/>
        </authorList>
    </citation>
    <scope>NUCLEOTIDE SEQUENCE [LARGE SCALE GENOMIC DNA]</scope>
    <source>
        <strain evidence="1 2">IM1326</strain>
    </source>
</reference>
<organism evidence="1 2">
    <name type="scientific">Aliidiomarina halalkaliphila</name>
    <dbReference type="NCBI Taxonomy" id="2593535"/>
    <lineage>
        <taxon>Bacteria</taxon>
        <taxon>Pseudomonadati</taxon>
        <taxon>Pseudomonadota</taxon>
        <taxon>Gammaproteobacteria</taxon>
        <taxon>Alteromonadales</taxon>
        <taxon>Idiomarinaceae</taxon>
        <taxon>Aliidiomarina</taxon>
    </lineage>
</organism>
<dbReference type="GO" id="GO:0005524">
    <property type="term" value="F:ATP binding"/>
    <property type="evidence" value="ECO:0007669"/>
    <property type="project" value="UniProtKB-KW"/>
</dbReference>
<dbReference type="InterPro" id="IPR027417">
    <property type="entry name" value="P-loop_NTPase"/>
</dbReference>
<dbReference type="SUPFAM" id="SSF52540">
    <property type="entry name" value="P-loop containing nucleoside triphosphate hydrolases"/>
    <property type="match status" value="1"/>
</dbReference>
<proteinExistence type="predicted"/>
<dbReference type="RefSeq" id="WP_143235704.1">
    <property type="nucleotide sequence ID" value="NZ_VJWL01000002.1"/>
</dbReference>
<comment type="caution">
    <text evidence="1">The sequence shown here is derived from an EMBL/GenBank/DDBJ whole genome shotgun (WGS) entry which is preliminary data.</text>
</comment>
<accession>A0A552X0Y7</accession>
<keyword evidence="1" id="KW-0547">Nucleotide-binding</keyword>
<dbReference type="EMBL" id="VJWL01000002">
    <property type="protein sequence ID" value="TRW48718.1"/>
    <property type="molecule type" value="Genomic_DNA"/>
</dbReference>
<evidence type="ECO:0000313" key="2">
    <source>
        <dbReference type="Proteomes" id="UP000320359"/>
    </source>
</evidence>
<sequence>MGIYCARQLLIHDKTSDESHSESEIFNQQWDCLVVLGEPGAGKSSLLKNIANLHDGKMFEAAGVEYSVVQDYCPLLLIDGFDELPSSHPNELRKIIHFAMKSKPNRLVISSRASEWGMAHTHVMKAQYAKLITVTLKPLSEEDKRAIFNAVESVSGYLTFKDELLTAGVWELTDNPQLLLILAAAWAQGETYTTKTDAFKKATEQMAKELREDYTNTLKSSLFARIQNAHEIFAKLLLAAKTGVVVTSSSQLSGFTPVESVSTTELLQSEVLKTALFSPGPQPGSFRPAHRTIAEYGAASYLVSVITSSPNPHLKIRELLTVIAPNQVVRPDLRGLVAWLASLGDSDIRTQLVELLPYSILTDGDISLFSTCERITLLNRIEQLSKEDPYFRASDGWKQLQSFDFINVGLVDSVRKILLDPESRKTHLLDVVLELLVGTEASSELICELQSIALSNAYSDHFRTLAYRALSTSAASNLANFTIELMQQGSHIALRLSAKCIIEHPQLSTFEILCIFFHQSARSYGSNAKWTWQPSTSHYYVKEIANVIERSQAEFLIEYFLLELSTRDFKDEAQKADYYGLSKVIAILVDRCIDDDPSTTFPLETLFRWISPLRFNNTFKSSIVNSSSVNLLNSNDDYRRRFILYASSQCSSVDEISDIWSFSIHHRHSGICLIVGDKKFLVQAAFETRNFLLWEALYQKVYRHFNRPNPEYSQVRSLMREHAKEDPAFARVWYRLERSSRNISKYSYYYRKGYLKDENCVKQERKPLPLNTLASGKNRDALLLVAGKILNLPFGDHGYDFSLLTHQASFLSGALRRAASFPELDRTDRRALVALNDTSELLILRALVILAHKGAVSFDNIPLEALKYARLSFSANETYDDDQLTLDAIHAIESFLFIDIKDRTRFARQVIEPQLSKLSYQLQYVDVIRDIISDAKVFGALAIEWMTQVELPADWPEQQLFTAALDVSVYPQLITLIKKRADHYVILSSGQDFEPSKESRLWLTRGLQHLQEPEKYWSALVKDETAIFHLSELDDFGSNDTGDVSRPLPADLRIKMLCDLIDIWPYCKLPLSYGTGSPKNEQGYRRVRKLLHSLSDASESTTLIELQRLLKDSRFEEEKETIQSIIARVRLNVAHASYTPPSIARLNDFLSSKSIISVEQLKEIVIDELQALQKRLNGSELHSKKSFYDKEINSDDGKKTAHLRHCDEEDCSREVANKMQVSLQPRRIKIDLESRMSDEKRCDITVTYIDGNCNLMVPIEAKGQWHRELYTASSEQLERLYTKHPDAGGYGIYLVYWFGRNEKIAGKVASEISTADELRSSIEEKLTDEQRERITVFVLDLDMHQ</sequence>
<evidence type="ECO:0000313" key="1">
    <source>
        <dbReference type="EMBL" id="TRW48718.1"/>
    </source>
</evidence>